<dbReference type="OrthoDB" id="7628592at2"/>
<dbReference type="RefSeq" id="WP_145233294.1">
    <property type="nucleotide sequence ID" value="NZ_CP036273.1"/>
</dbReference>
<gene>
    <name evidence="1" type="ORF">ETAA1_00670</name>
</gene>
<dbReference type="Proteomes" id="UP000319576">
    <property type="component" value="Chromosome"/>
</dbReference>
<keyword evidence="2" id="KW-1185">Reference proteome</keyword>
<dbReference type="EMBL" id="CP036273">
    <property type="protein sequence ID" value="QDU18184.1"/>
    <property type="molecule type" value="Genomic_DNA"/>
</dbReference>
<organism evidence="1 2">
    <name type="scientific">Urbifossiella limnaea</name>
    <dbReference type="NCBI Taxonomy" id="2528023"/>
    <lineage>
        <taxon>Bacteria</taxon>
        <taxon>Pseudomonadati</taxon>
        <taxon>Planctomycetota</taxon>
        <taxon>Planctomycetia</taxon>
        <taxon>Gemmatales</taxon>
        <taxon>Gemmataceae</taxon>
        <taxon>Urbifossiella</taxon>
    </lineage>
</organism>
<dbReference type="KEGG" id="uli:ETAA1_00670"/>
<protein>
    <recommendedName>
        <fullName evidence="3">TerB family tellurite resistance protein</fullName>
    </recommendedName>
</protein>
<sequence>MADWKKLAKDLLLMDGYIERKETEIVRKAILADGVVSKAEAEFLIELRKEAPKAVAEFHQFVLDVVKKAVLADGEVSTAETAWLEKFITADGKVDDLEKQLLRDLKSSATKCCAEFEALVTKYC</sequence>
<evidence type="ECO:0008006" key="3">
    <source>
        <dbReference type="Google" id="ProtNLM"/>
    </source>
</evidence>
<accession>A0A517XL03</accession>
<dbReference type="InterPro" id="IPR029024">
    <property type="entry name" value="TerB-like"/>
</dbReference>
<reference evidence="1 2" key="1">
    <citation type="submission" date="2019-02" db="EMBL/GenBank/DDBJ databases">
        <title>Deep-cultivation of Planctomycetes and their phenomic and genomic characterization uncovers novel biology.</title>
        <authorList>
            <person name="Wiegand S."/>
            <person name="Jogler M."/>
            <person name="Boedeker C."/>
            <person name="Pinto D."/>
            <person name="Vollmers J."/>
            <person name="Rivas-Marin E."/>
            <person name="Kohn T."/>
            <person name="Peeters S.H."/>
            <person name="Heuer A."/>
            <person name="Rast P."/>
            <person name="Oberbeckmann S."/>
            <person name="Bunk B."/>
            <person name="Jeske O."/>
            <person name="Meyerdierks A."/>
            <person name="Storesund J.E."/>
            <person name="Kallscheuer N."/>
            <person name="Luecker S."/>
            <person name="Lage O.M."/>
            <person name="Pohl T."/>
            <person name="Merkel B.J."/>
            <person name="Hornburger P."/>
            <person name="Mueller R.-W."/>
            <person name="Bruemmer F."/>
            <person name="Labrenz M."/>
            <person name="Spormann A.M."/>
            <person name="Op den Camp H."/>
            <person name="Overmann J."/>
            <person name="Amann R."/>
            <person name="Jetten M.S.M."/>
            <person name="Mascher T."/>
            <person name="Medema M.H."/>
            <person name="Devos D.P."/>
            <person name="Kaster A.-K."/>
            <person name="Ovreas L."/>
            <person name="Rohde M."/>
            <person name="Galperin M.Y."/>
            <person name="Jogler C."/>
        </authorList>
    </citation>
    <scope>NUCLEOTIDE SEQUENCE [LARGE SCALE GENOMIC DNA]</scope>
    <source>
        <strain evidence="1 2">ETA_A1</strain>
    </source>
</reference>
<evidence type="ECO:0000313" key="1">
    <source>
        <dbReference type="EMBL" id="QDU18184.1"/>
    </source>
</evidence>
<evidence type="ECO:0000313" key="2">
    <source>
        <dbReference type="Proteomes" id="UP000319576"/>
    </source>
</evidence>
<proteinExistence type="predicted"/>
<name>A0A517XL03_9BACT</name>
<dbReference type="AlphaFoldDB" id="A0A517XL03"/>
<dbReference type="SUPFAM" id="SSF158682">
    <property type="entry name" value="TerB-like"/>
    <property type="match status" value="1"/>
</dbReference>